<feature type="domain" description="Cyclic nucleotide-binding" evidence="4">
    <location>
        <begin position="26"/>
        <end position="96"/>
    </location>
</feature>
<feature type="domain" description="HTH crp-type" evidence="5">
    <location>
        <begin position="155"/>
        <end position="226"/>
    </location>
</feature>
<evidence type="ECO:0000256" key="2">
    <source>
        <dbReference type="ARBA" id="ARBA00023125"/>
    </source>
</evidence>
<dbReference type="EMBL" id="FRAE01000026">
    <property type="protein sequence ID" value="SHJ99916.1"/>
    <property type="molecule type" value="Genomic_DNA"/>
</dbReference>
<dbReference type="InterPro" id="IPR050397">
    <property type="entry name" value="Env_Response_Regulators"/>
</dbReference>
<dbReference type="InterPro" id="IPR012318">
    <property type="entry name" value="HTH_CRP"/>
</dbReference>
<dbReference type="InterPro" id="IPR014710">
    <property type="entry name" value="RmlC-like_jellyroll"/>
</dbReference>
<evidence type="ECO:0000313" key="6">
    <source>
        <dbReference type="EMBL" id="SHJ99916.1"/>
    </source>
</evidence>
<keyword evidence="6" id="KW-0418">Kinase</keyword>
<dbReference type="GO" id="GO:0005829">
    <property type="term" value="C:cytosol"/>
    <property type="evidence" value="ECO:0007669"/>
    <property type="project" value="TreeGrafter"/>
</dbReference>
<dbReference type="InterPro" id="IPR036390">
    <property type="entry name" value="WH_DNA-bd_sf"/>
</dbReference>
<dbReference type="AlphaFoldDB" id="A0A1M6NW35"/>
<dbReference type="GO" id="GO:0003677">
    <property type="term" value="F:DNA binding"/>
    <property type="evidence" value="ECO:0007669"/>
    <property type="project" value="UniProtKB-KW"/>
</dbReference>
<dbReference type="PANTHER" id="PTHR24567">
    <property type="entry name" value="CRP FAMILY TRANSCRIPTIONAL REGULATORY PROTEIN"/>
    <property type="match status" value="1"/>
</dbReference>
<dbReference type="GO" id="GO:0003700">
    <property type="term" value="F:DNA-binding transcription factor activity"/>
    <property type="evidence" value="ECO:0007669"/>
    <property type="project" value="TreeGrafter"/>
</dbReference>
<reference evidence="7" key="1">
    <citation type="submission" date="2016-11" db="EMBL/GenBank/DDBJ databases">
        <authorList>
            <person name="Varghese N."/>
            <person name="Submissions S."/>
        </authorList>
    </citation>
    <scope>NUCLEOTIDE SEQUENCE [LARGE SCALE GENOMIC DNA]</scope>
    <source>
        <strain evidence="7">DSM 15518</strain>
    </source>
</reference>
<dbReference type="SUPFAM" id="SSF46785">
    <property type="entry name" value="Winged helix' DNA-binding domain"/>
    <property type="match status" value="1"/>
</dbReference>
<keyword evidence="6" id="KW-0808">Transferase</keyword>
<protein>
    <submittedName>
        <fullName evidence="6">cAMP-binding domain of CRP or a regulatory subunit of cAMP-dependent protein kinases</fullName>
    </submittedName>
</protein>
<dbReference type="OrthoDB" id="581021at2"/>
<keyword evidence="1" id="KW-0805">Transcription regulation</keyword>
<keyword evidence="3" id="KW-0804">Transcription</keyword>
<sequence length="237" mass="28166">MIKIKNEKELNYYIEKYKLNNIFEKDIKKYMELHFFKKGEHIYRCDENINYFYFLVKGRAKVYTISKNGKALLLRFYKPCEIIGDIEIIQEIEKERNKFYSCNVESLDNTIWIGISFDNMKKHVKDDIKFLKYISKSLAYKLCQLGNSSVLNLLYPLENRLASYILALTYDTNSNKDIIEIEMCKLKDIAELLGSSYRHLLRTINALSDKKIIERKRNYIKILDGKKLEDLAGDIYK</sequence>
<dbReference type="Pfam" id="PF13545">
    <property type="entry name" value="HTH_Crp_2"/>
    <property type="match status" value="1"/>
</dbReference>
<proteinExistence type="predicted"/>
<evidence type="ECO:0000259" key="5">
    <source>
        <dbReference type="PROSITE" id="PS51063"/>
    </source>
</evidence>
<dbReference type="STRING" id="1123349.SAMN02744037_01385"/>
<gene>
    <name evidence="6" type="ORF">SAMN02744037_01385</name>
</gene>
<dbReference type="RefSeq" id="WP_072888512.1">
    <property type="nucleotide sequence ID" value="NZ_FRAE01000026.1"/>
</dbReference>
<organism evidence="6 7">
    <name type="scientific">Tepidibacter formicigenes DSM 15518</name>
    <dbReference type="NCBI Taxonomy" id="1123349"/>
    <lineage>
        <taxon>Bacteria</taxon>
        <taxon>Bacillati</taxon>
        <taxon>Bacillota</taxon>
        <taxon>Clostridia</taxon>
        <taxon>Peptostreptococcales</taxon>
        <taxon>Peptostreptococcaceae</taxon>
        <taxon>Tepidibacter</taxon>
    </lineage>
</organism>
<keyword evidence="2" id="KW-0238">DNA-binding</keyword>
<dbReference type="GO" id="GO:0016301">
    <property type="term" value="F:kinase activity"/>
    <property type="evidence" value="ECO:0007669"/>
    <property type="project" value="UniProtKB-KW"/>
</dbReference>
<dbReference type="SUPFAM" id="SSF51206">
    <property type="entry name" value="cAMP-binding domain-like"/>
    <property type="match status" value="1"/>
</dbReference>
<dbReference type="Proteomes" id="UP000242497">
    <property type="component" value="Unassembled WGS sequence"/>
</dbReference>
<dbReference type="InterPro" id="IPR000595">
    <property type="entry name" value="cNMP-bd_dom"/>
</dbReference>
<name>A0A1M6NW35_9FIRM</name>
<evidence type="ECO:0000256" key="3">
    <source>
        <dbReference type="ARBA" id="ARBA00023163"/>
    </source>
</evidence>
<dbReference type="PROSITE" id="PS51063">
    <property type="entry name" value="HTH_CRP_2"/>
    <property type="match status" value="1"/>
</dbReference>
<dbReference type="Pfam" id="PF00027">
    <property type="entry name" value="cNMP_binding"/>
    <property type="match status" value="1"/>
</dbReference>
<dbReference type="Gene3D" id="2.60.120.10">
    <property type="entry name" value="Jelly Rolls"/>
    <property type="match status" value="1"/>
</dbReference>
<dbReference type="CDD" id="cd00038">
    <property type="entry name" value="CAP_ED"/>
    <property type="match status" value="1"/>
</dbReference>
<evidence type="ECO:0000313" key="7">
    <source>
        <dbReference type="Proteomes" id="UP000242497"/>
    </source>
</evidence>
<dbReference type="InterPro" id="IPR018490">
    <property type="entry name" value="cNMP-bd_dom_sf"/>
</dbReference>
<keyword evidence="7" id="KW-1185">Reference proteome</keyword>
<dbReference type="PANTHER" id="PTHR24567:SF26">
    <property type="entry name" value="REGULATORY PROTEIN YEIL"/>
    <property type="match status" value="1"/>
</dbReference>
<evidence type="ECO:0000259" key="4">
    <source>
        <dbReference type="PROSITE" id="PS50042"/>
    </source>
</evidence>
<evidence type="ECO:0000256" key="1">
    <source>
        <dbReference type="ARBA" id="ARBA00023015"/>
    </source>
</evidence>
<accession>A0A1M6NW35</accession>
<dbReference type="PROSITE" id="PS50042">
    <property type="entry name" value="CNMP_BINDING_3"/>
    <property type="match status" value="1"/>
</dbReference>